<dbReference type="InterPro" id="IPR009825">
    <property type="entry name" value="ECF_substrate-spec-like"/>
</dbReference>
<evidence type="ECO:0000313" key="2">
    <source>
        <dbReference type="EMBL" id="TDG79032.1"/>
    </source>
</evidence>
<dbReference type="Pfam" id="PF07155">
    <property type="entry name" value="ECF-ribofla_trS"/>
    <property type="match status" value="1"/>
</dbReference>
<protein>
    <recommendedName>
        <fullName evidence="4">ECF transporter S component</fullName>
    </recommendedName>
</protein>
<feature type="transmembrane region" description="Helical" evidence="1">
    <location>
        <begin position="64"/>
        <end position="81"/>
    </location>
</feature>
<evidence type="ECO:0008006" key="4">
    <source>
        <dbReference type="Google" id="ProtNLM"/>
    </source>
</evidence>
<feature type="transmembrane region" description="Helical" evidence="1">
    <location>
        <begin position="126"/>
        <end position="144"/>
    </location>
</feature>
<keyword evidence="1" id="KW-0472">Membrane</keyword>
<dbReference type="InterPro" id="IPR017196">
    <property type="entry name" value="ECF_substrate-spec_UCP037395"/>
</dbReference>
<evidence type="ECO:0000256" key="1">
    <source>
        <dbReference type="SAM" id="Phobius"/>
    </source>
</evidence>
<name>A0A4R5NQN5_LENBU</name>
<keyword evidence="1" id="KW-0812">Transmembrane</keyword>
<dbReference type="GeneID" id="72461374"/>
<feature type="transmembrane region" description="Helical" evidence="1">
    <location>
        <begin position="35"/>
        <end position="52"/>
    </location>
</feature>
<accession>A0A4R5NQN5</accession>
<evidence type="ECO:0000313" key="3">
    <source>
        <dbReference type="Proteomes" id="UP000295181"/>
    </source>
</evidence>
<dbReference type="PIRSF" id="PIRSF037395">
    <property type="entry name" value="UCP037395_ABCper"/>
    <property type="match status" value="1"/>
</dbReference>
<keyword evidence="1" id="KW-1133">Transmembrane helix</keyword>
<reference evidence="2 3" key="1">
    <citation type="journal article" date="2019" name="Appl. Microbiol. Biotechnol.">
        <title>Uncovering carbohydrate metabolism through a genotype-phenotype association study of 56 lactic acid bacteria genomes.</title>
        <authorList>
            <person name="Buron-Moles G."/>
            <person name="Chailyan A."/>
            <person name="Dolejs I."/>
            <person name="Forster J."/>
            <person name="Miks M.H."/>
        </authorList>
    </citation>
    <scope>NUCLEOTIDE SEQUENCE [LARGE SCALE GENOMIC DNA]</scope>
    <source>
        <strain evidence="2 3">ATCC 4005</strain>
    </source>
</reference>
<gene>
    <name evidence="2" type="ORF">C5L32_001232</name>
</gene>
<feature type="transmembrane region" description="Helical" evidence="1">
    <location>
        <begin position="189"/>
        <end position="214"/>
    </location>
</feature>
<organism evidence="2 3">
    <name type="scientific">Lentilactobacillus buchneri DSM 20057</name>
    <dbReference type="NCBI Taxonomy" id="1423728"/>
    <lineage>
        <taxon>Bacteria</taxon>
        <taxon>Bacillati</taxon>
        <taxon>Bacillota</taxon>
        <taxon>Bacilli</taxon>
        <taxon>Lactobacillales</taxon>
        <taxon>Lactobacillaceae</taxon>
        <taxon>Lentilactobacillus</taxon>
    </lineage>
</organism>
<dbReference type="GO" id="GO:0016020">
    <property type="term" value="C:membrane"/>
    <property type="evidence" value="ECO:0007669"/>
    <property type="project" value="InterPro"/>
</dbReference>
<feature type="transmembrane region" description="Helical" evidence="1">
    <location>
        <begin position="9"/>
        <end position="29"/>
    </location>
</feature>
<dbReference type="Proteomes" id="UP000295181">
    <property type="component" value="Unassembled WGS sequence"/>
</dbReference>
<dbReference type="AlphaFoldDB" id="A0A4R5NQN5"/>
<proteinExistence type="predicted"/>
<comment type="caution">
    <text evidence="2">The sequence shown here is derived from an EMBL/GenBank/DDBJ whole genome shotgun (WGS) entry which is preliminary data.</text>
</comment>
<dbReference type="EMBL" id="PUFP01000031">
    <property type="protein sequence ID" value="TDG79032.1"/>
    <property type="molecule type" value="Genomic_DNA"/>
</dbReference>
<dbReference type="RefSeq" id="WP_013727177.1">
    <property type="nucleotide sequence ID" value="NZ_AZDM01000012.1"/>
</dbReference>
<sequence length="236" mass="26375">MSNKRRAKVIGQILLVSVLIAGFLVLTTLLKNKHFLLFSFMLLLCSILPAYWRFEREPLKTQTLMFLAILIALAVAGRVPFASLPSVQAASFVIILGGISLGPELGFVTGSTTALVSNMFLGQGPWTPWQMFAWGLMGLTAGLIGRTQLRHKVMPMIIFGGVWGFVYGWIMDLWFALAYVNPLTMKSFILAFTASAGFDLVHCLSNVVLIALLYRSWEKLIDRLNRKYNFLPTKTH</sequence>
<dbReference type="Gene3D" id="1.10.1760.20">
    <property type="match status" value="1"/>
</dbReference>
<feature type="transmembrane region" description="Helical" evidence="1">
    <location>
        <begin position="156"/>
        <end position="177"/>
    </location>
</feature>